<feature type="binding site" evidence="11">
    <location>
        <position position="126"/>
    </location>
    <ligand>
        <name>pyrroloquinoline quinone</name>
        <dbReference type="ChEBI" id="CHEBI:58442"/>
    </ligand>
</feature>
<dbReference type="InterPro" id="IPR002372">
    <property type="entry name" value="PQQ_rpt_dom"/>
</dbReference>
<accession>A0A975HGZ7</accession>
<dbReference type="Gene3D" id="1.10.760.10">
    <property type="entry name" value="Cytochrome c-like domain"/>
    <property type="match status" value="1"/>
</dbReference>
<keyword evidence="9 13" id="KW-1015">Disulfide bond</keyword>
<dbReference type="GO" id="GO:0009055">
    <property type="term" value="F:electron transfer activity"/>
    <property type="evidence" value="ECO:0007669"/>
    <property type="project" value="InterPro"/>
</dbReference>
<feature type="binding site" evidence="11">
    <location>
        <begin position="186"/>
        <end position="187"/>
    </location>
    <ligand>
        <name>pyrroloquinoline quinone</name>
        <dbReference type="ChEBI" id="CHEBI:58442"/>
    </ligand>
</feature>
<evidence type="ECO:0000256" key="1">
    <source>
        <dbReference type="ARBA" id="ARBA00008156"/>
    </source>
</evidence>
<feature type="binding site" evidence="12">
    <location>
        <position position="188"/>
    </location>
    <ligand>
        <name>Ca(2+)</name>
        <dbReference type="ChEBI" id="CHEBI:29108"/>
    </ligand>
</feature>
<evidence type="ECO:0000256" key="10">
    <source>
        <dbReference type="PIRSR" id="PIRSR617512-1"/>
    </source>
</evidence>
<evidence type="ECO:0000256" key="14">
    <source>
        <dbReference type="SAM" id="SignalP"/>
    </source>
</evidence>
<feature type="binding site" evidence="12">
    <location>
        <position position="314"/>
    </location>
    <ligand>
        <name>Ca(2+)</name>
        <dbReference type="ChEBI" id="CHEBI:29108"/>
    </ligand>
</feature>
<reference evidence="16" key="2">
    <citation type="submission" date="2021-04" db="EMBL/GenBank/DDBJ databases">
        <title>Isolation and genomic analysis of the ibuprofen-degrading bacterium Sphingomonas strain MPO218.</title>
        <authorList>
            <person name="Aulestia M."/>
            <person name="Flores A."/>
            <person name="Mangas E.L."/>
            <person name="Perez-Pulido A.J."/>
            <person name="Santero E."/>
            <person name="Camacho E.M."/>
        </authorList>
    </citation>
    <scope>NUCLEOTIDE SEQUENCE</scope>
    <source>
        <strain evidence="16">MPO218</strain>
        <plasmid evidence="16">pUPO218</plasmid>
    </source>
</reference>
<evidence type="ECO:0000256" key="12">
    <source>
        <dbReference type="PIRSR" id="PIRSR617512-3"/>
    </source>
</evidence>
<protein>
    <submittedName>
        <fullName evidence="16">PQQ-dependent dehydrogenase, methanol/ethanol family</fullName>
        <ecNumber evidence="16">1.1.2.-</ecNumber>
    </submittedName>
</protein>
<feature type="binding site" description="axial binding residue" evidence="12">
    <location>
        <position position="618"/>
    </location>
    <ligand>
        <name>heme c</name>
        <dbReference type="ChEBI" id="CHEBI:61717"/>
    </ligand>
    <ligandPart>
        <name>Fe</name>
        <dbReference type="ChEBI" id="CHEBI:18248"/>
    </ligandPart>
</feature>
<feature type="binding site" description="covalent" evidence="11">
    <location>
        <position position="617"/>
    </location>
    <ligand>
        <name>heme c</name>
        <dbReference type="ChEBI" id="CHEBI:61717"/>
    </ligand>
</feature>
<feature type="active site" description="Proton acceptor" evidence="10">
    <location>
        <position position="314"/>
    </location>
</feature>
<comment type="cofactor">
    <cofactor evidence="11">
        <name>heme c</name>
        <dbReference type="ChEBI" id="CHEBI:61717"/>
    </cofactor>
    <text evidence="11">Binds 1 heme c group per subunit.</text>
</comment>
<dbReference type="CDD" id="cd10279">
    <property type="entry name" value="PQQ_ADH_II"/>
    <property type="match status" value="1"/>
</dbReference>
<dbReference type="InterPro" id="IPR017512">
    <property type="entry name" value="PQQ_MeOH/EtOH_DH"/>
</dbReference>
<dbReference type="SUPFAM" id="SSF46626">
    <property type="entry name" value="Cytochrome c"/>
    <property type="match status" value="1"/>
</dbReference>
<dbReference type="PROSITE" id="PS00364">
    <property type="entry name" value="BACTERIAL_PQQ_2"/>
    <property type="match status" value="1"/>
</dbReference>
<keyword evidence="2 11" id="KW-0349">Heme</keyword>
<feature type="signal peptide" evidence="14">
    <location>
        <begin position="1"/>
        <end position="25"/>
    </location>
</feature>
<evidence type="ECO:0000256" key="8">
    <source>
        <dbReference type="ARBA" id="ARBA00023004"/>
    </source>
</evidence>
<feature type="binding site" description="covalent" evidence="11">
    <location>
        <position position="614"/>
    </location>
    <ligand>
        <name>heme c</name>
        <dbReference type="ChEBI" id="CHEBI:61717"/>
    </ligand>
</feature>
<dbReference type="GO" id="GO:0030288">
    <property type="term" value="C:outer membrane-bounded periplasmic space"/>
    <property type="evidence" value="ECO:0007669"/>
    <property type="project" value="InterPro"/>
</dbReference>
<dbReference type="NCBIfam" id="TIGR03075">
    <property type="entry name" value="PQQ_enz_alc_DH"/>
    <property type="match status" value="1"/>
</dbReference>
<reference evidence="16" key="1">
    <citation type="submission" date="2020-07" db="EMBL/GenBank/DDBJ databases">
        <authorList>
            <person name="Camacho E."/>
        </authorList>
    </citation>
    <scope>NUCLEOTIDE SEQUENCE</scope>
    <source>
        <strain evidence="16">MPO218</strain>
        <plasmid evidence="16">pUPO218</plasmid>
    </source>
</reference>
<keyword evidence="4 14" id="KW-0732">Signal</keyword>
<dbReference type="InterPro" id="IPR018391">
    <property type="entry name" value="PQQ_b-propeller_rpt"/>
</dbReference>
<evidence type="ECO:0000256" key="6">
    <source>
        <dbReference type="ARBA" id="ARBA00022891"/>
    </source>
</evidence>
<evidence type="ECO:0000313" key="16">
    <source>
        <dbReference type="EMBL" id="QTH24987.1"/>
    </source>
</evidence>
<feature type="disulfide bond" evidence="13">
    <location>
        <begin position="120"/>
        <end position="121"/>
    </location>
</feature>
<dbReference type="RefSeq" id="WP_208634676.1">
    <property type="nucleotide sequence ID" value="NZ_CP059321.1"/>
</dbReference>
<evidence type="ECO:0000256" key="3">
    <source>
        <dbReference type="ARBA" id="ARBA00022723"/>
    </source>
</evidence>
<name>A0A975HGZ7_9SPHN</name>
<evidence type="ECO:0000259" key="15">
    <source>
        <dbReference type="PROSITE" id="PS51007"/>
    </source>
</evidence>
<dbReference type="EMBL" id="CP059321">
    <property type="protein sequence ID" value="QTH24987.1"/>
    <property type="molecule type" value="Genomic_DNA"/>
</dbReference>
<feature type="binding site" evidence="11">
    <location>
        <position position="341"/>
    </location>
    <ligand>
        <name>pyrroloquinoline quinone</name>
        <dbReference type="ChEBI" id="CHEBI:58442"/>
    </ligand>
</feature>
<feature type="binding site" evidence="11">
    <location>
        <position position="170"/>
    </location>
    <ligand>
        <name>pyrroloquinoline quinone</name>
        <dbReference type="ChEBI" id="CHEBI:58442"/>
    </ligand>
</feature>
<dbReference type="InterPro" id="IPR036909">
    <property type="entry name" value="Cyt_c-like_dom_sf"/>
</dbReference>
<feature type="binding site" evidence="11">
    <location>
        <position position="249"/>
    </location>
    <ligand>
        <name>pyrroloquinoline quinone</name>
        <dbReference type="ChEBI" id="CHEBI:58442"/>
    </ligand>
</feature>
<evidence type="ECO:0000313" key="17">
    <source>
        <dbReference type="Proteomes" id="UP000664914"/>
    </source>
</evidence>
<evidence type="ECO:0000256" key="5">
    <source>
        <dbReference type="ARBA" id="ARBA00022837"/>
    </source>
</evidence>
<keyword evidence="16" id="KW-0614">Plasmid</keyword>
<proteinExistence type="inferred from homology"/>
<evidence type="ECO:0000256" key="13">
    <source>
        <dbReference type="PIRSR" id="PIRSR617512-4"/>
    </source>
</evidence>
<evidence type="ECO:0000256" key="2">
    <source>
        <dbReference type="ARBA" id="ARBA00022617"/>
    </source>
</evidence>
<keyword evidence="8 12" id="KW-0408">Iron</keyword>
<dbReference type="GO" id="GO:0005509">
    <property type="term" value="F:calcium ion binding"/>
    <property type="evidence" value="ECO:0007669"/>
    <property type="project" value="InterPro"/>
</dbReference>
<keyword evidence="3 12" id="KW-0479">Metal-binding</keyword>
<feature type="binding site" evidence="12">
    <location>
        <position position="269"/>
    </location>
    <ligand>
        <name>Ca(2+)</name>
        <dbReference type="ChEBI" id="CHEBI:29108"/>
    </ligand>
</feature>
<keyword evidence="7 16" id="KW-0560">Oxidoreductase</keyword>
<dbReference type="GO" id="GO:0016020">
    <property type="term" value="C:membrane"/>
    <property type="evidence" value="ECO:0007669"/>
    <property type="project" value="InterPro"/>
</dbReference>
<comment type="cofactor">
    <cofactor evidence="11">
        <name>pyrroloquinoline quinone</name>
        <dbReference type="ChEBI" id="CHEBI:58442"/>
    </cofactor>
    <text evidence="11">Binds 1 PQQ group per subunit.</text>
</comment>
<evidence type="ECO:0000256" key="9">
    <source>
        <dbReference type="ARBA" id="ARBA00023157"/>
    </source>
</evidence>
<organism evidence="16 17">
    <name type="scientific">Rhizorhabdus wittichii</name>
    <dbReference type="NCBI Taxonomy" id="160791"/>
    <lineage>
        <taxon>Bacteria</taxon>
        <taxon>Pseudomonadati</taxon>
        <taxon>Pseudomonadota</taxon>
        <taxon>Alphaproteobacteria</taxon>
        <taxon>Sphingomonadales</taxon>
        <taxon>Sphingomonadaceae</taxon>
        <taxon>Rhizorhabdus</taxon>
    </lineage>
</organism>
<feature type="binding site" description="axial binding residue" evidence="12">
    <location>
        <position position="656"/>
    </location>
    <ligand>
        <name>heme c</name>
        <dbReference type="ChEBI" id="CHEBI:61717"/>
    </ligand>
    <ligandPart>
        <name>Fe</name>
        <dbReference type="ChEBI" id="CHEBI:18248"/>
    </ligandPart>
</feature>
<dbReference type="Proteomes" id="UP000664914">
    <property type="component" value="Plasmid pUPO218"/>
</dbReference>
<keyword evidence="5 12" id="KW-0106">Calcium</keyword>
<geneLocation type="plasmid" evidence="16 17">
    <name>pUPO218</name>
</geneLocation>
<gene>
    <name evidence="16" type="ORF">HRJ34_28485</name>
</gene>
<comment type="cofactor">
    <cofactor evidence="12">
        <name>Ca(2+)</name>
        <dbReference type="ChEBI" id="CHEBI:29108"/>
    </cofactor>
    <text evidence="12">Binds 1 Ca(2+) ion per subunit.</text>
</comment>
<feature type="binding site" evidence="11">
    <location>
        <position position="74"/>
    </location>
    <ligand>
        <name>pyrroloquinoline quinone</name>
        <dbReference type="ChEBI" id="CHEBI:58442"/>
    </ligand>
</feature>
<dbReference type="PANTHER" id="PTHR32303">
    <property type="entry name" value="QUINOPROTEIN ALCOHOL DEHYDROGENASE (CYTOCHROME C)"/>
    <property type="match status" value="1"/>
</dbReference>
<feature type="chain" id="PRO_5036732119" evidence="14">
    <location>
        <begin position="26"/>
        <end position="692"/>
    </location>
</feature>
<comment type="similarity">
    <text evidence="1">Belongs to the bacterial PQQ dehydrogenase family.</text>
</comment>
<keyword evidence="6 11" id="KW-0634">PQQ</keyword>
<dbReference type="Gene3D" id="2.140.10.10">
    <property type="entry name" value="Quinoprotein alcohol dehydrogenase-like superfamily"/>
    <property type="match status" value="1"/>
</dbReference>
<dbReference type="PROSITE" id="PS51007">
    <property type="entry name" value="CYTC"/>
    <property type="match status" value="1"/>
</dbReference>
<evidence type="ECO:0000256" key="7">
    <source>
        <dbReference type="ARBA" id="ARBA00023002"/>
    </source>
</evidence>
<evidence type="ECO:0000256" key="4">
    <source>
        <dbReference type="ARBA" id="ARBA00022729"/>
    </source>
</evidence>
<dbReference type="PROSITE" id="PS51257">
    <property type="entry name" value="PROKAR_LIPOPROTEIN"/>
    <property type="match status" value="1"/>
</dbReference>
<dbReference type="SUPFAM" id="SSF50998">
    <property type="entry name" value="Quinoprotein alcohol dehydrogenase-like"/>
    <property type="match status" value="1"/>
</dbReference>
<dbReference type="GO" id="GO:0016614">
    <property type="term" value="F:oxidoreductase activity, acting on CH-OH group of donors"/>
    <property type="evidence" value="ECO:0007669"/>
    <property type="project" value="InterPro"/>
</dbReference>
<dbReference type="GO" id="GO:0020037">
    <property type="term" value="F:heme binding"/>
    <property type="evidence" value="ECO:0007669"/>
    <property type="project" value="InterPro"/>
</dbReference>
<dbReference type="Pfam" id="PF01011">
    <property type="entry name" value="PQQ"/>
    <property type="match status" value="2"/>
</dbReference>
<dbReference type="InterPro" id="IPR011047">
    <property type="entry name" value="Quinoprotein_ADH-like_sf"/>
</dbReference>
<dbReference type="InterPro" id="IPR009056">
    <property type="entry name" value="Cyt_c-like_dom"/>
</dbReference>
<evidence type="ECO:0000256" key="11">
    <source>
        <dbReference type="PIRSR" id="PIRSR617512-2"/>
    </source>
</evidence>
<dbReference type="InterPro" id="IPR001479">
    <property type="entry name" value="Quinoprotein_DH_CS"/>
</dbReference>
<dbReference type="SMART" id="SM00564">
    <property type="entry name" value="PQQ"/>
    <property type="match status" value="4"/>
</dbReference>
<dbReference type="AlphaFoldDB" id="A0A975HGZ7"/>
<dbReference type="EC" id="1.1.2.-" evidence="16"/>
<sequence length="692" mass="75197">MSSIWRALLPLGALLLAMTGCQRGASSGGDADWPLHGQNAWGQGYAASDQIDTSNVARLGLQWYHQFDVDRGEEATPIMVDGVLYVSTAWSKVHAFDARSGKELWAFDPKVPPETLPKGCCDAVNRGVSVANGRVFVGTFDGRLIALDARSGKQLWSIVTVDQTKPYTITGATNVAKNLVMIGNGGAEYGVRGYVSAYDQATGRLVWRFYTVPNPDGKPDGQPSDKPLRELAEKGWFGDVWRKIGGGGTVWDSMVYDPQSDLFYFGVGNGTPHDHKVRSQGKGDNLFLSSIVAVKATTGEYMWHYQTTPGDSWDYTATAPLILMDRVIDGKPRKLIVQAPKNGFFYVLDRLTGELVSASPFVPVNWATGIDARTGRPIEVPAARYETKGYYQLPGGFGGHSWHPMAFSPQTGLVYIPAQNVGQFFEKDPDFKFRPGHLNTALGGAKLEFPDDDAAIAAVKKASFGELIAWDPVARKARWKVRHRFFMNGGALATAGGLVFQGNVEGHFVAYDAATGQQLWSYETVNGIVAAPISYQLGGRQYVAVMVGTGGFAPMIGTITPDLPRLRGRLMVFALDGQAKAEPYDVPPPARVDLQGVTSTGDPQAGLAKYNFACLVCHGFSATGRYTADLRRSEIIKSSEAFQNVVRGGVLKDLGMVSFAELYSPSDVEDIRAYLIREGGKVERRQNRPPAP</sequence>
<feature type="domain" description="Cytochrome c" evidence="15">
    <location>
        <begin position="601"/>
        <end position="679"/>
    </location>
</feature>